<gene>
    <name evidence="3" type="ORF">NA56DRAFT_535732</name>
</gene>
<reference evidence="3 4" key="1">
    <citation type="submission" date="2016-05" db="EMBL/GenBank/DDBJ databases">
        <title>A degradative enzymes factory behind the ericoid mycorrhizal symbiosis.</title>
        <authorList>
            <consortium name="DOE Joint Genome Institute"/>
            <person name="Martino E."/>
            <person name="Morin E."/>
            <person name="Grelet G."/>
            <person name="Kuo A."/>
            <person name="Kohler A."/>
            <person name="Daghino S."/>
            <person name="Barry K."/>
            <person name="Choi C."/>
            <person name="Cichocki N."/>
            <person name="Clum A."/>
            <person name="Copeland A."/>
            <person name="Hainaut M."/>
            <person name="Haridas S."/>
            <person name="Labutti K."/>
            <person name="Lindquist E."/>
            <person name="Lipzen A."/>
            <person name="Khouja H.-R."/>
            <person name="Murat C."/>
            <person name="Ohm R."/>
            <person name="Olson A."/>
            <person name="Spatafora J."/>
            <person name="Veneault-Fourrey C."/>
            <person name="Henrissat B."/>
            <person name="Grigoriev I."/>
            <person name="Martin F."/>
            <person name="Perotto S."/>
        </authorList>
    </citation>
    <scope>NUCLEOTIDE SEQUENCE [LARGE SCALE GENOMIC DNA]</scope>
    <source>
        <strain evidence="3 4">UAMH 7357</strain>
    </source>
</reference>
<dbReference type="PANTHER" id="PTHR39472">
    <property type="entry name" value="EXPRESSED PROTEIN"/>
    <property type="match status" value="1"/>
</dbReference>
<feature type="coiled-coil region" evidence="1">
    <location>
        <begin position="109"/>
        <end position="139"/>
    </location>
</feature>
<dbReference type="AlphaFoldDB" id="A0A2J6QBE6"/>
<feature type="region of interest" description="Disordered" evidence="2">
    <location>
        <begin position="1"/>
        <end position="39"/>
    </location>
</feature>
<name>A0A2J6QBE6_9HELO</name>
<dbReference type="PANTHER" id="PTHR39472:SF1">
    <property type="entry name" value="EXPRESSED PROTEIN"/>
    <property type="match status" value="1"/>
</dbReference>
<evidence type="ECO:0000256" key="2">
    <source>
        <dbReference type="SAM" id="MobiDB-lite"/>
    </source>
</evidence>
<evidence type="ECO:0000256" key="1">
    <source>
        <dbReference type="SAM" id="Coils"/>
    </source>
</evidence>
<protein>
    <submittedName>
        <fullName evidence="3">Uncharacterized protein</fullName>
    </submittedName>
</protein>
<organism evidence="3 4">
    <name type="scientific">Hyaloscypha hepaticicola</name>
    <dbReference type="NCBI Taxonomy" id="2082293"/>
    <lineage>
        <taxon>Eukaryota</taxon>
        <taxon>Fungi</taxon>
        <taxon>Dikarya</taxon>
        <taxon>Ascomycota</taxon>
        <taxon>Pezizomycotina</taxon>
        <taxon>Leotiomycetes</taxon>
        <taxon>Helotiales</taxon>
        <taxon>Hyaloscyphaceae</taxon>
        <taxon>Hyaloscypha</taxon>
    </lineage>
</organism>
<sequence>MNYQNYIDSPGGGPSANPRQAPPSPSQGMNHPNGMNGGGGMGMGGMVGYPTPAGHQSDLNYIMSMVEDLSAVLRQNQLLTASVVEKVGKVREKASTMNLTNDELIAAVASELNEDSKNLEKENSELRKALEKAEYDKKENWKLACHGANILADVTEKMHKFREQTDADIHAWHKNYRQQLLAEREENLALRNQINDMKAAACRANEHLRQMRRYVTDHDELHELRVQNIALRQEKRWWKRMALPLIPDDDSEWSD</sequence>
<accession>A0A2J6QBE6</accession>
<evidence type="ECO:0000313" key="4">
    <source>
        <dbReference type="Proteomes" id="UP000235672"/>
    </source>
</evidence>
<proteinExistence type="predicted"/>
<dbReference type="STRING" id="1745343.A0A2J6QBE6"/>
<dbReference type="OrthoDB" id="5230543at2759"/>
<feature type="non-terminal residue" evidence="3">
    <location>
        <position position="255"/>
    </location>
</feature>
<keyword evidence="4" id="KW-1185">Reference proteome</keyword>
<dbReference type="EMBL" id="KZ613474">
    <property type="protein sequence ID" value="PMD23594.1"/>
    <property type="molecule type" value="Genomic_DNA"/>
</dbReference>
<dbReference type="Proteomes" id="UP000235672">
    <property type="component" value="Unassembled WGS sequence"/>
</dbReference>
<evidence type="ECO:0000313" key="3">
    <source>
        <dbReference type="EMBL" id="PMD23594.1"/>
    </source>
</evidence>
<keyword evidence="1" id="KW-0175">Coiled coil</keyword>
<feature type="coiled-coil region" evidence="1">
    <location>
        <begin position="173"/>
        <end position="200"/>
    </location>
</feature>